<dbReference type="PANTHER" id="PTHR42973">
    <property type="entry name" value="BINDING OXIDOREDUCTASE, PUTATIVE (AFU_ORTHOLOGUE AFUA_1G17690)-RELATED"/>
    <property type="match status" value="1"/>
</dbReference>
<accession>A0ABV9HC13</accession>
<sequence>MENAPAGVAASVATVAMGGTVNRRPAHETAFVHRHHRFLAQYEASWDRPDDAAAAEEWLAAIHSAMRPYASGAAYQNDFDPRLPDWRRVYYGSAADRLAEIERRYDPDRIFDFPRTR</sequence>
<evidence type="ECO:0000256" key="2">
    <source>
        <dbReference type="ARBA" id="ARBA00022630"/>
    </source>
</evidence>
<dbReference type="PANTHER" id="PTHR42973:SF39">
    <property type="entry name" value="FAD-BINDING PCMH-TYPE DOMAIN-CONTAINING PROTEIN"/>
    <property type="match status" value="1"/>
</dbReference>
<proteinExistence type="predicted"/>
<keyword evidence="3" id="KW-0274">FAD</keyword>
<dbReference type="Proteomes" id="UP001596011">
    <property type="component" value="Unassembled WGS sequence"/>
</dbReference>
<evidence type="ECO:0000256" key="4">
    <source>
        <dbReference type="ARBA" id="ARBA00023002"/>
    </source>
</evidence>
<dbReference type="Gene3D" id="3.30.465.10">
    <property type="match status" value="1"/>
</dbReference>
<keyword evidence="4" id="KW-0560">Oxidoreductase</keyword>
<protein>
    <submittedName>
        <fullName evidence="6">BBE domain-containing protein</fullName>
    </submittedName>
</protein>
<evidence type="ECO:0000259" key="5">
    <source>
        <dbReference type="Pfam" id="PF08031"/>
    </source>
</evidence>
<reference evidence="7" key="1">
    <citation type="journal article" date="2019" name="Int. J. Syst. Evol. Microbiol.">
        <title>The Global Catalogue of Microorganisms (GCM) 10K type strain sequencing project: providing services to taxonomists for standard genome sequencing and annotation.</title>
        <authorList>
            <consortium name="The Broad Institute Genomics Platform"/>
            <consortium name="The Broad Institute Genome Sequencing Center for Infectious Disease"/>
            <person name="Wu L."/>
            <person name="Ma J."/>
        </authorList>
    </citation>
    <scope>NUCLEOTIDE SEQUENCE [LARGE SCALE GENOMIC DNA]</scope>
    <source>
        <strain evidence="7">CCUG 42722</strain>
    </source>
</reference>
<organism evidence="6 7">
    <name type="scientific">Promicromonospora alba</name>
    <dbReference type="NCBI Taxonomy" id="1616110"/>
    <lineage>
        <taxon>Bacteria</taxon>
        <taxon>Bacillati</taxon>
        <taxon>Actinomycetota</taxon>
        <taxon>Actinomycetes</taxon>
        <taxon>Micrococcales</taxon>
        <taxon>Promicromonosporaceae</taxon>
        <taxon>Promicromonospora</taxon>
    </lineage>
</organism>
<feature type="domain" description="Berberine/berberine-like" evidence="5">
    <location>
        <begin position="74"/>
        <end position="114"/>
    </location>
</feature>
<evidence type="ECO:0000256" key="1">
    <source>
        <dbReference type="ARBA" id="ARBA00001974"/>
    </source>
</evidence>
<evidence type="ECO:0000313" key="6">
    <source>
        <dbReference type="EMBL" id="MFC4627297.1"/>
    </source>
</evidence>
<dbReference type="InterPro" id="IPR012951">
    <property type="entry name" value="BBE"/>
</dbReference>
<dbReference type="EMBL" id="JBHSFI010000002">
    <property type="protein sequence ID" value="MFC4627297.1"/>
    <property type="molecule type" value="Genomic_DNA"/>
</dbReference>
<keyword evidence="7" id="KW-1185">Reference proteome</keyword>
<keyword evidence="2" id="KW-0285">Flavoprotein</keyword>
<evidence type="ECO:0000313" key="7">
    <source>
        <dbReference type="Proteomes" id="UP001596011"/>
    </source>
</evidence>
<comment type="cofactor">
    <cofactor evidence="1">
        <name>FAD</name>
        <dbReference type="ChEBI" id="CHEBI:57692"/>
    </cofactor>
</comment>
<dbReference type="Gene3D" id="3.40.462.20">
    <property type="match status" value="1"/>
</dbReference>
<evidence type="ECO:0000256" key="3">
    <source>
        <dbReference type="ARBA" id="ARBA00022827"/>
    </source>
</evidence>
<dbReference type="RefSeq" id="WP_377132300.1">
    <property type="nucleotide sequence ID" value="NZ_JBHSFI010000002.1"/>
</dbReference>
<gene>
    <name evidence="6" type="ORF">ACFO6V_03570</name>
</gene>
<dbReference type="InterPro" id="IPR016169">
    <property type="entry name" value="FAD-bd_PCMH_sub2"/>
</dbReference>
<comment type="caution">
    <text evidence="6">The sequence shown here is derived from an EMBL/GenBank/DDBJ whole genome shotgun (WGS) entry which is preliminary data.</text>
</comment>
<name>A0ABV9HC13_9MICO</name>
<dbReference type="Pfam" id="PF08031">
    <property type="entry name" value="BBE"/>
    <property type="match status" value="1"/>
</dbReference>
<dbReference type="InterPro" id="IPR050416">
    <property type="entry name" value="FAD-linked_Oxidoreductase"/>
</dbReference>